<evidence type="ECO:0008006" key="5">
    <source>
        <dbReference type="Google" id="ProtNLM"/>
    </source>
</evidence>
<dbReference type="Proteomes" id="UP001610810">
    <property type="component" value="Unassembled WGS sequence"/>
</dbReference>
<dbReference type="AlphaFoldDB" id="A0A6B3QT35"/>
<keyword evidence="4" id="KW-1185">Reference proteome</keyword>
<name>A0A6B3QT35_STRTE</name>
<evidence type="ECO:0000256" key="1">
    <source>
        <dbReference type="SAM" id="MobiDB-lite"/>
    </source>
</evidence>
<sequence length="272" mass="28822">MLRIIDARTGEPAPAAPARRAPTRVEAHVRGRDTGALRVLLVADLLMRALELDGTPAWAVLTGTAEPDRLRKDAAALGIRPFEDGAATGHGPGTGQGVRVVAEATAAGPAEPVVEPVAEFAAEGEDEGGAEGGDGDARDATTVAVAPVRPAALDLDSDLADPDAVRLALLERHHHARVELDAAVLDEARDTLARLRRAVADWARHPSRPVPGEVRDRLRAAWEDDLDAPGVLRLLRRVETDPDLADGARFEICAYADRFLGLHLTRDVGSPP</sequence>
<accession>A0A6B3QT35</accession>
<reference evidence="3" key="1">
    <citation type="journal article" date="2020" name="Microorganisms">
        <title>Isolation, Genomic and Metabolomic Characterization of Streptomyces tendae VITAKN with Quorum Sensing Inhibitory Activity from Southern India.</title>
        <authorList>
            <person name="Ishaque N.M."/>
            <person name="Burgsdorf I."/>
            <person name="Limlingan Malit J.J."/>
            <person name="Saha S."/>
            <person name="Teta R."/>
            <person name="Ewe D."/>
            <person name="Kannabiran K."/>
            <person name="Hrouzek P."/>
            <person name="Steindler L."/>
            <person name="Costantino V."/>
            <person name="Saurav K."/>
        </authorList>
    </citation>
    <scope>NUCLEOTIDE SEQUENCE</scope>
    <source>
        <strain evidence="3">VITAKN</strain>
    </source>
</reference>
<organism evidence="3">
    <name type="scientific">Streptomyces tendae</name>
    <dbReference type="NCBI Taxonomy" id="1932"/>
    <lineage>
        <taxon>Bacteria</taxon>
        <taxon>Bacillati</taxon>
        <taxon>Actinomycetota</taxon>
        <taxon>Actinomycetes</taxon>
        <taxon>Kitasatosporales</taxon>
        <taxon>Streptomycetaceae</taxon>
        <taxon>Streptomyces</taxon>
    </lineage>
</organism>
<dbReference type="EMBL" id="JBIQWK010000005">
    <property type="protein sequence ID" value="MFI0574083.1"/>
    <property type="molecule type" value="Genomic_DNA"/>
</dbReference>
<evidence type="ECO:0000313" key="2">
    <source>
        <dbReference type="EMBL" id="MFI0574083.1"/>
    </source>
</evidence>
<reference evidence="2 4" key="2">
    <citation type="submission" date="2024-10" db="EMBL/GenBank/DDBJ databases">
        <authorList>
            <person name="Wannawong T."/>
            <person name="Kuncharoen N."/>
            <person name="Mhuantong W."/>
        </authorList>
    </citation>
    <scope>NUCLEOTIDE SEQUENCE [LARGE SCALE GENOMIC DNA]</scope>
    <source>
        <strain evidence="2 4">CALK1-4</strain>
    </source>
</reference>
<dbReference type="RefSeq" id="WP_164460339.1">
    <property type="nucleotide sequence ID" value="NZ_JAAIFS010000007.1"/>
</dbReference>
<gene>
    <name evidence="2" type="ORF">ACH3YB_20880</name>
    <name evidence="3" type="ORF">GUR47_30095</name>
</gene>
<proteinExistence type="predicted"/>
<protein>
    <recommendedName>
        <fullName evidence="5">Cysteinyl-tRNA synthetase</fullName>
    </recommendedName>
</protein>
<evidence type="ECO:0000313" key="3">
    <source>
        <dbReference type="EMBL" id="NEV90888.1"/>
    </source>
</evidence>
<feature type="compositionally biased region" description="Low complexity" evidence="1">
    <location>
        <begin position="10"/>
        <end position="20"/>
    </location>
</feature>
<feature type="region of interest" description="Disordered" evidence="1">
    <location>
        <begin position="1"/>
        <end position="26"/>
    </location>
</feature>
<dbReference type="Gene3D" id="1.20.120.640">
    <property type="entry name" value="Anticodon-binding domain of a subclass of class I aminoacyl-tRNA synthetases"/>
    <property type="match status" value="1"/>
</dbReference>
<dbReference type="EMBL" id="JAAIFS010000007">
    <property type="protein sequence ID" value="NEV90888.1"/>
    <property type="molecule type" value="Genomic_DNA"/>
</dbReference>
<comment type="caution">
    <text evidence="3">The sequence shown here is derived from an EMBL/GenBank/DDBJ whole genome shotgun (WGS) entry which is preliminary data.</text>
</comment>
<evidence type="ECO:0000313" key="4">
    <source>
        <dbReference type="Proteomes" id="UP001610810"/>
    </source>
</evidence>